<dbReference type="CDD" id="cd08771">
    <property type="entry name" value="DLP_1"/>
    <property type="match status" value="1"/>
</dbReference>
<name>A0ABV2AEE4_9EUKA</name>
<dbReference type="Proteomes" id="UP001439008">
    <property type="component" value="Unassembled WGS sequence"/>
</dbReference>
<keyword evidence="1" id="KW-0547">Nucleotide-binding</keyword>
<proteinExistence type="predicted"/>
<organism evidence="4 5">
    <name type="scientific">Bonamia ostreae</name>
    <dbReference type="NCBI Taxonomy" id="126728"/>
    <lineage>
        <taxon>Eukaryota</taxon>
        <taxon>Sar</taxon>
        <taxon>Rhizaria</taxon>
        <taxon>Endomyxa</taxon>
        <taxon>Ascetosporea</taxon>
        <taxon>Haplosporida</taxon>
        <taxon>Bonamia</taxon>
    </lineage>
</organism>
<dbReference type="InterPro" id="IPR000375">
    <property type="entry name" value="Dynamin_stalk"/>
</dbReference>
<protein>
    <recommendedName>
        <fullName evidence="3">Dynamin-type G domain-containing protein</fullName>
    </recommendedName>
</protein>
<dbReference type="Gene3D" id="3.40.50.300">
    <property type="entry name" value="P-loop containing nucleotide triphosphate hydrolases"/>
    <property type="match status" value="1"/>
</dbReference>
<dbReference type="Pfam" id="PF00350">
    <property type="entry name" value="Dynamin_N"/>
    <property type="match status" value="1"/>
</dbReference>
<reference evidence="4 5" key="1">
    <citation type="journal article" date="2024" name="BMC Biol.">
        <title>Comparative genomics of Ascetosporea gives new insight into the evolutionary basis for animal parasitism in Rhizaria.</title>
        <authorList>
            <person name="Hiltunen Thoren M."/>
            <person name="Onut-Brannstrom I."/>
            <person name="Alfjorden A."/>
            <person name="Peckova H."/>
            <person name="Swords F."/>
            <person name="Hooper C."/>
            <person name="Holzer A.S."/>
            <person name="Bass D."/>
            <person name="Burki F."/>
        </authorList>
    </citation>
    <scope>NUCLEOTIDE SEQUENCE [LARGE SCALE GENOMIC DNA]</scope>
    <source>
        <strain evidence="4">20-A016</strain>
    </source>
</reference>
<dbReference type="PRINTS" id="PR00195">
    <property type="entry name" value="DYNAMIN"/>
</dbReference>
<dbReference type="InterPro" id="IPR027417">
    <property type="entry name" value="P-loop_NTPase"/>
</dbReference>
<evidence type="ECO:0000259" key="3">
    <source>
        <dbReference type="PROSITE" id="PS51718"/>
    </source>
</evidence>
<accession>A0ABV2AEE4</accession>
<dbReference type="Gene3D" id="1.20.120.1240">
    <property type="entry name" value="Dynamin, middle domain"/>
    <property type="match status" value="1"/>
</dbReference>
<dbReference type="EMBL" id="JBDODL010000011">
    <property type="protein sequence ID" value="MES1918061.1"/>
    <property type="molecule type" value="Genomic_DNA"/>
</dbReference>
<dbReference type="PANTHER" id="PTHR11566:SF21">
    <property type="entry name" value="DYNAMIN RELATED PROTEIN 1, ISOFORM A"/>
    <property type="match status" value="1"/>
</dbReference>
<evidence type="ECO:0000256" key="1">
    <source>
        <dbReference type="ARBA" id="ARBA00022741"/>
    </source>
</evidence>
<dbReference type="InterPro" id="IPR001401">
    <property type="entry name" value="Dynamin_GTPase"/>
</dbReference>
<dbReference type="PROSITE" id="PS51718">
    <property type="entry name" value="G_DYNAMIN_2"/>
    <property type="match status" value="1"/>
</dbReference>
<feature type="domain" description="Dynamin-type G" evidence="3">
    <location>
        <begin position="30"/>
        <end position="299"/>
    </location>
</feature>
<comment type="caution">
    <text evidence="4">The sequence shown here is derived from an EMBL/GenBank/DDBJ whole genome shotgun (WGS) entry which is preliminary data.</text>
</comment>
<evidence type="ECO:0000313" key="4">
    <source>
        <dbReference type="EMBL" id="MES1918061.1"/>
    </source>
</evidence>
<evidence type="ECO:0000256" key="2">
    <source>
        <dbReference type="ARBA" id="ARBA00023134"/>
    </source>
</evidence>
<keyword evidence="2" id="KW-0342">GTP-binding</keyword>
<dbReference type="Pfam" id="PF01031">
    <property type="entry name" value="Dynamin_M"/>
    <property type="match status" value="1"/>
</dbReference>
<gene>
    <name evidence="4" type="ORF">MHBO_000085</name>
</gene>
<evidence type="ECO:0000313" key="5">
    <source>
        <dbReference type="Proteomes" id="UP001439008"/>
    </source>
</evidence>
<dbReference type="SMART" id="SM00053">
    <property type="entry name" value="DYNc"/>
    <property type="match status" value="1"/>
</dbReference>
<dbReference type="PANTHER" id="PTHR11566">
    <property type="entry name" value="DYNAMIN"/>
    <property type="match status" value="1"/>
</dbReference>
<dbReference type="SUPFAM" id="SSF52540">
    <property type="entry name" value="P-loop containing nucleoside triphosphate hydrolases"/>
    <property type="match status" value="1"/>
</dbReference>
<sequence>MWDVSNCIHLVPVTNKLQDIFSTLHSSPLLLDLPQIVVVGNQSSGKSSVLESFVGRDFLPRNKGICTRRPLILQLVSSKEAVREYGVFLHQEEKRYSDFSKIREEIINLTEKEAGKGKGVNERPIVLKVFSEKFIDLTLVDLPGITKVAVGDQPTDIEEKIRGIVKSYAEKPNTLILAVIPANVDIATSDALKIAKELDPHSKRTVGVLTKVDLMDKGESVRDILGGKVFPLRHGYVAVRNRSQSEIALNVSVAEGLERERRFFADNALYSALAEHTGSARLAERLSRILVAHIRAFLPGLRLHVRRMSAEVEKRLRKFGADPSDGKGAKPATLLAAISKYANKFNDAIEGKEKDAIAKKELYGGARISKIFHQDFAAQVLRIDPFDQLRNEEISTAIRNAKVVTSTSGHQAVSLCARAVLRDPLEKPDRAPEGARAALRRNGLQRAPESVPELLRGGAAALLETEGENCRLRRRRAQGE</sequence>
<dbReference type="InterPro" id="IPR045063">
    <property type="entry name" value="Dynamin_N"/>
</dbReference>
<keyword evidence="5" id="KW-1185">Reference proteome</keyword>
<dbReference type="InterPro" id="IPR030381">
    <property type="entry name" value="G_DYNAMIN_dom"/>
</dbReference>
<dbReference type="InterPro" id="IPR022812">
    <property type="entry name" value="Dynamin"/>
</dbReference>